<dbReference type="PANTHER" id="PTHR45947:SF3">
    <property type="entry name" value="SULFOQUINOVOSYL TRANSFERASE SQD2"/>
    <property type="match status" value="1"/>
</dbReference>
<dbReference type="EMBL" id="AP019695">
    <property type="protein sequence ID" value="BBK23535.1"/>
    <property type="molecule type" value="Genomic_DNA"/>
</dbReference>
<dbReference type="AlphaFoldDB" id="A0A6N4TMA8"/>
<keyword evidence="3" id="KW-0808">Transferase</keyword>
<organism evidence="3 4">
    <name type="scientific">Amedibacterium intestinale</name>
    <dbReference type="NCBI Taxonomy" id="2583452"/>
    <lineage>
        <taxon>Bacteria</taxon>
        <taxon>Bacillati</taxon>
        <taxon>Bacillota</taxon>
        <taxon>Erysipelotrichia</taxon>
        <taxon>Erysipelotrichales</taxon>
        <taxon>Erysipelotrichaceae</taxon>
        <taxon>Amedibacterium</taxon>
    </lineage>
</organism>
<proteinExistence type="predicted"/>
<gene>
    <name evidence="3" type="primary">rfaG</name>
    <name evidence="3" type="ORF">Aargi30884_24380</name>
</gene>
<dbReference type="Gene3D" id="3.40.50.2000">
    <property type="entry name" value="Glycogen Phosphorylase B"/>
    <property type="match status" value="2"/>
</dbReference>
<dbReference type="PANTHER" id="PTHR45947">
    <property type="entry name" value="SULFOQUINOVOSYL TRANSFERASE SQD2"/>
    <property type="match status" value="1"/>
</dbReference>
<sequence length="377" mass="43369">MIRVLHLFTTLDGGGVESFLYNYYSNMDTSKIIFDTVVPGEKIGYLEAKFIDLGGEVFHICRFRENPIKHIREVSNIIKNGHYDIVHCHGYKSTIGLLFAKIWGCKVRIIHSHMAYVNESWLKKSCRNVITLIAKLLATEKFACGIDAAKWLFGVKDYEKGNVRIINNAIDLSKYSFDEKQRENYREKLGLIGKFVIGNVARLTYQKNQSFLLRVFKEILLRDESAILLLVGEGEDREKLEKECIELGIDKKVKFLGMRKDISELLSTMDVFVLPSRYEGLPVVLAEVQASGLLSCVSSNVTREINETNSIYYLSLESSYELWCKKIIEITQNNNVKKRVEKQAIMHNGKYDIKYQAKKLFDTYISLINNENLISRS</sequence>
<feature type="domain" description="Glycosyl transferase family 1" evidence="1">
    <location>
        <begin position="182"/>
        <end position="344"/>
    </location>
</feature>
<dbReference type="Proteomes" id="UP000464754">
    <property type="component" value="Chromosome"/>
</dbReference>
<dbReference type="SUPFAM" id="SSF53756">
    <property type="entry name" value="UDP-Glycosyltransferase/glycogen phosphorylase"/>
    <property type="match status" value="1"/>
</dbReference>
<dbReference type="GO" id="GO:0016757">
    <property type="term" value="F:glycosyltransferase activity"/>
    <property type="evidence" value="ECO:0007669"/>
    <property type="project" value="InterPro"/>
</dbReference>
<accession>A0A6N4TMA8</accession>
<dbReference type="InterPro" id="IPR050194">
    <property type="entry name" value="Glycosyltransferase_grp1"/>
</dbReference>
<evidence type="ECO:0000259" key="1">
    <source>
        <dbReference type="Pfam" id="PF00534"/>
    </source>
</evidence>
<dbReference type="Pfam" id="PF13439">
    <property type="entry name" value="Glyco_transf_4"/>
    <property type="match status" value="1"/>
</dbReference>
<reference evidence="4" key="1">
    <citation type="submission" date="2019-05" db="EMBL/GenBank/DDBJ databases">
        <title>Complete genome sequencing of Absiella argi strain JCM 30884.</title>
        <authorList>
            <person name="Sakamoto M."/>
            <person name="Murakami T."/>
            <person name="Mori H."/>
        </authorList>
    </citation>
    <scope>NUCLEOTIDE SEQUENCE [LARGE SCALE GENOMIC DNA]</scope>
    <source>
        <strain evidence="4">JCM 30884</strain>
    </source>
</reference>
<dbReference type="KEGG" id="aarg:Aargi30884_24380"/>
<evidence type="ECO:0000313" key="3">
    <source>
        <dbReference type="EMBL" id="BBK23535.1"/>
    </source>
</evidence>
<dbReference type="CDD" id="cd03812">
    <property type="entry name" value="GT4_CapH-like"/>
    <property type="match status" value="1"/>
</dbReference>
<dbReference type="InterPro" id="IPR028098">
    <property type="entry name" value="Glyco_trans_4-like_N"/>
</dbReference>
<keyword evidence="4" id="KW-1185">Reference proteome</keyword>
<dbReference type="RefSeq" id="WP_163052350.1">
    <property type="nucleotide sequence ID" value="NZ_AP019695.1"/>
</dbReference>
<feature type="domain" description="Glycosyltransferase subfamily 4-like N-terminal" evidence="2">
    <location>
        <begin position="14"/>
        <end position="173"/>
    </location>
</feature>
<evidence type="ECO:0000313" key="4">
    <source>
        <dbReference type="Proteomes" id="UP000464754"/>
    </source>
</evidence>
<protein>
    <submittedName>
        <fullName evidence="3">Glycosyl transferase family 1</fullName>
    </submittedName>
</protein>
<dbReference type="InterPro" id="IPR001296">
    <property type="entry name" value="Glyco_trans_1"/>
</dbReference>
<dbReference type="Pfam" id="PF00534">
    <property type="entry name" value="Glycos_transf_1"/>
    <property type="match status" value="1"/>
</dbReference>
<evidence type="ECO:0000259" key="2">
    <source>
        <dbReference type="Pfam" id="PF13439"/>
    </source>
</evidence>
<name>A0A6N4TMA8_9FIRM</name>